<organism evidence="7 8">
    <name type="scientific">Neogobius melanostomus</name>
    <name type="common">round goby</name>
    <dbReference type="NCBI Taxonomy" id="47308"/>
    <lineage>
        <taxon>Eukaryota</taxon>
        <taxon>Metazoa</taxon>
        <taxon>Chordata</taxon>
        <taxon>Craniata</taxon>
        <taxon>Vertebrata</taxon>
        <taxon>Euteleostomi</taxon>
        <taxon>Actinopterygii</taxon>
        <taxon>Neopterygii</taxon>
        <taxon>Teleostei</taxon>
        <taxon>Neoteleostei</taxon>
        <taxon>Acanthomorphata</taxon>
        <taxon>Gobiaria</taxon>
        <taxon>Gobiiformes</taxon>
        <taxon>Gobioidei</taxon>
        <taxon>Gobiidae</taxon>
        <taxon>Benthophilinae</taxon>
        <taxon>Neogobiini</taxon>
        <taxon>Neogobius</taxon>
    </lineage>
</organism>
<evidence type="ECO:0000256" key="3">
    <source>
        <dbReference type="ARBA" id="ARBA00022692"/>
    </source>
</evidence>
<dbReference type="Proteomes" id="UP000694523">
    <property type="component" value="Unplaced"/>
</dbReference>
<reference evidence="7" key="2">
    <citation type="submission" date="2025-09" db="UniProtKB">
        <authorList>
            <consortium name="Ensembl"/>
        </authorList>
    </citation>
    <scope>IDENTIFICATION</scope>
</reference>
<keyword evidence="4 6" id="KW-1133">Transmembrane helix</keyword>
<accession>A0A8C6U4W0</accession>
<evidence type="ECO:0000256" key="4">
    <source>
        <dbReference type="ARBA" id="ARBA00022989"/>
    </source>
</evidence>
<dbReference type="PANTHER" id="PTHR33721:SF4">
    <property type="entry name" value="TRANSMEMBRANE PROTEIN 255B"/>
    <property type="match status" value="1"/>
</dbReference>
<evidence type="ECO:0000313" key="8">
    <source>
        <dbReference type="Proteomes" id="UP000694523"/>
    </source>
</evidence>
<feature type="transmembrane region" description="Helical" evidence="6">
    <location>
        <begin position="200"/>
        <end position="223"/>
    </location>
</feature>
<feature type="transmembrane region" description="Helical" evidence="6">
    <location>
        <begin position="95"/>
        <end position="118"/>
    </location>
</feature>
<dbReference type="InterPro" id="IPR028014">
    <property type="entry name" value="TMEM255"/>
</dbReference>
<evidence type="ECO:0000256" key="2">
    <source>
        <dbReference type="ARBA" id="ARBA00007903"/>
    </source>
</evidence>
<keyword evidence="8" id="KW-1185">Reference proteome</keyword>
<feature type="transmembrane region" description="Helical" evidence="6">
    <location>
        <begin position="31"/>
        <end position="51"/>
    </location>
</feature>
<evidence type="ECO:0000256" key="6">
    <source>
        <dbReference type="SAM" id="Phobius"/>
    </source>
</evidence>
<sequence length="313" mass="33689">MMTAVIPTSVSRGKKAQRDQPTELMVRIRRALWLVLSLLGLSLLLVALGMYTTTRTESVTVSGYISGVILTMGSFLGLLGLGLEENRRHLITASMVFLSFGVIASFLCLMIDGASTILNMDTRPLRAGRCQYYSSGNGYLYENYYASVSCWTLEEACNMTVRSGTCYCCDLYNCANSGYLNSYYEFVGVRSCQDVFTLYLLMWSLTGLNLVAVFMGILTTAVLGSIMNMRGPDPGVTGASSPTAPLLTDANALIAAHLHPGTSLYFPSSASSSSSPTASVQQPSVSSVPQSFPVACPGTDFQTLPFAPLSYRA</sequence>
<protein>
    <submittedName>
        <fullName evidence="7">Si:dkey-283j8.1</fullName>
    </submittedName>
</protein>
<comment type="subcellular location">
    <subcellularLocation>
        <location evidence="1">Membrane</location>
        <topology evidence="1">Multi-pass membrane protein</topology>
    </subcellularLocation>
</comment>
<keyword evidence="3 6" id="KW-0812">Transmembrane</keyword>
<name>A0A8C6U4W0_9GOBI</name>
<dbReference type="Pfam" id="PF14967">
    <property type="entry name" value="FAM70"/>
    <property type="match status" value="1"/>
</dbReference>
<feature type="transmembrane region" description="Helical" evidence="6">
    <location>
        <begin position="63"/>
        <end position="83"/>
    </location>
</feature>
<evidence type="ECO:0000256" key="1">
    <source>
        <dbReference type="ARBA" id="ARBA00004141"/>
    </source>
</evidence>
<dbReference type="PANTHER" id="PTHR33721">
    <property type="entry name" value="TRANSMEMBRANE PROTEIN 255B-LIKE"/>
    <property type="match status" value="1"/>
</dbReference>
<evidence type="ECO:0000313" key="7">
    <source>
        <dbReference type="Ensembl" id="ENSNMLP00000029713.1"/>
    </source>
</evidence>
<dbReference type="AlphaFoldDB" id="A0A8C6U4W0"/>
<evidence type="ECO:0000256" key="5">
    <source>
        <dbReference type="ARBA" id="ARBA00023136"/>
    </source>
</evidence>
<reference evidence="7" key="1">
    <citation type="submission" date="2025-08" db="UniProtKB">
        <authorList>
            <consortium name="Ensembl"/>
        </authorList>
    </citation>
    <scope>IDENTIFICATION</scope>
</reference>
<proteinExistence type="inferred from homology"/>
<dbReference type="Ensembl" id="ENSNMLT00000033145.1">
    <property type="protein sequence ID" value="ENSNMLP00000029713.1"/>
    <property type="gene ID" value="ENSNMLG00000018812.1"/>
</dbReference>
<keyword evidence="5 6" id="KW-0472">Membrane</keyword>
<comment type="similarity">
    <text evidence="2">Belongs to the TMEM255 family.</text>
</comment>
<dbReference type="GO" id="GO:0016020">
    <property type="term" value="C:membrane"/>
    <property type="evidence" value="ECO:0007669"/>
    <property type="project" value="UniProtKB-SubCell"/>
</dbReference>